<proteinExistence type="predicted"/>
<dbReference type="Proteomes" id="UP000515955">
    <property type="component" value="Chromosome"/>
</dbReference>
<name>A0A7G9SE21_9SPHN</name>
<dbReference type="EMBL" id="CP060717">
    <property type="protein sequence ID" value="QNN66096.1"/>
    <property type="molecule type" value="Genomic_DNA"/>
</dbReference>
<keyword evidence="3" id="KW-1185">Reference proteome</keyword>
<evidence type="ECO:0000256" key="1">
    <source>
        <dbReference type="SAM" id="MobiDB-lite"/>
    </source>
</evidence>
<dbReference type="Pfam" id="PF09476">
    <property type="entry name" value="Pilus_CpaD"/>
    <property type="match status" value="1"/>
</dbReference>
<accession>A0A7G9SE21</accession>
<organism evidence="2 3">
    <name type="scientific">Sphingomonas rhizophila</name>
    <dbReference type="NCBI Taxonomy" id="2071607"/>
    <lineage>
        <taxon>Bacteria</taxon>
        <taxon>Pseudomonadati</taxon>
        <taxon>Pseudomonadota</taxon>
        <taxon>Alphaproteobacteria</taxon>
        <taxon>Sphingomonadales</taxon>
        <taxon>Sphingomonadaceae</taxon>
        <taxon>Sphingomonas</taxon>
    </lineage>
</organism>
<dbReference type="KEGG" id="srhi:H9L12_06385"/>
<dbReference type="AlphaFoldDB" id="A0A7G9SE21"/>
<evidence type="ECO:0000313" key="2">
    <source>
        <dbReference type="EMBL" id="QNN66096.1"/>
    </source>
</evidence>
<reference evidence="2 3" key="1">
    <citation type="submission" date="2020-08" db="EMBL/GenBank/DDBJ databases">
        <title>Genome sequence of Sphingomonas rhizophila KACC 19189T.</title>
        <authorList>
            <person name="Hyun D.-W."/>
            <person name="Bae J.-W."/>
        </authorList>
    </citation>
    <scope>NUCLEOTIDE SEQUENCE [LARGE SCALE GENOMIC DNA]</scope>
    <source>
        <strain evidence="2 3">KACC 19189</strain>
    </source>
</reference>
<gene>
    <name evidence="2" type="ORF">H9L12_06385</name>
</gene>
<dbReference type="InterPro" id="IPR019027">
    <property type="entry name" value="Pilus_biogenesis_CpaD-related"/>
</dbReference>
<dbReference type="RefSeq" id="WP_187543081.1">
    <property type="nucleotide sequence ID" value="NZ_CP060717.1"/>
</dbReference>
<dbReference type="PROSITE" id="PS51257">
    <property type="entry name" value="PROKAR_LIPOPROTEIN"/>
    <property type="match status" value="1"/>
</dbReference>
<protein>
    <submittedName>
        <fullName evidence="2">CpaD family pilus assembly protein</fullName>
    </submittedName>
</protein>
<feature type="compositionally biased region" description="Polar residues" evidence="1">
    <location>
        <begin position="196"/>
        <end position="212"/>
    </location>
</feature>
<sequence length="212" mass="21894">MSRTLALLTAVAALSGCVTGGNDDHPSRGVASVNVPVVSRHDYALDLAAPDGSLSPTEAARLDGWFRSMDLGYGDNVYIDGSYAGMARDDVARIAGNYGLLLNAGAPLTAGQVAPGYVRVVVTRARASVPGCPDWSRSSTPDFGNNQMSNFGCGVNGNLAAMVANPEDLVHGREGSGLGDSRSAVKAIDYYRKTPPTGTTGLKDVTTSKGSK</sequence>
<evidence type="ECO:0000313" key="3">
    <source>
        <dbReference type="Proteomes" id="UP000515955"/>
    </source>
</evidence>
<feature type="region of interest" description="Disordered" evidence="1">
    <location>
        <begin position="189"/>
        <end position="212"/>
    </location>
</feature>